<dbReference type="InterPro" id="IPR023997">
    <property type="entry name" value="TonB-dep_OMP_SusC/RagA_CS"/>
</dbReference>
<dbReference type="InterPro" id="IPR036942">
    <property type="entry name" value="Beta-barrel_TonB_sf"/>
</dbReference>
<dbReference type="NCBIfam" id="TIGR04056">
    <property type="entry name" value="OMP_RagA_SusC"/>
    <property type="match status" value="1"/>
</dbReference>
<dbReference type="InterPro" id="IPR023996">
    <property type="entry name" value="TonB-dep_OMP_SusC/RagA"/>
</dbReference>
<feature type="domain" description="TonB-dependent receptor plug" evidence="9">
    <location>
        <begin position="114"/>
        <end position="220"/>
    </location>
</feature>
<keyword evidence="5 7" id="KW-0472">Membrane</keyword>
<dbReference type="Gene3D" id="2.40.170.20">
    <property type="entry name" value="TonB-dependent receptor, beta-barrel domain"/>
    <property type="match status" value="1"/>
</dbReference>
<protein>
    <submittedName>
        <fullName evidence="10">SusC/RagA family TonB-linked outer membrane protein</fullName>
    </submittedName>
</protein>
<comment type="caution">
    <text evidence="10">The sequence shown here is derived from an EMBL/GenBank/DDBJ whole genome shotgun (WGS) entry which is preliminary data.</text>
</comment>
<keyword evidence="2 7" id="KW-0813">Transport</keyword>
<dbReference type="Proteomes" id="UP000597338">
    <property type="component" value="Unassembled WGS sequence"/>
</dbReference>
<dbReference type="InterPro" id="IPR008969">
    <property type="entry name" value="CarboxyPept-like_regulatory"/>
</dbReference>
<dbReference type="InterPro" id="IPR012910">
    <property type="entry name" value="Plug_dom"/>
</dbReference>
<dbReference type="Pfam" id="PF13715">
    <property type="entry name" value="CarbopepD_reg_2"/>
    <property type="match status" value="1"/>
</dbReference>
<keyword evidence="4 7" id="KW-0812">Transmembrane</keyword>
<dbReference type="RefSeq" id="WP_188746744.1">
    <property type="nucleotide sequence ID" value="NZ_BMIK01000001.1"/>
</dbReference>
<evidence type="ECO:0000256" key="7">
    <source>
        <dbReference type="PROSITE-ProRule" id="PRU01360"/>
    </source>
</evidence>
<proteinExistence type="inferred from homology"/>
<feature type="chain" id="PRO_5045834347" evidence="8">
    <location>
        <begin position="21"/>
        <end position="981"/>
    </location>
</feature>
<evidence type="ECO:0000256" key="2">
    <source>
        <dbReference type="ARBA" id="ARBA00022448"/>
    </source>
</evidence>
<evidence type="ECO:0000256" key="5">
    <source>
        <dbReference type="ARBA" id="ARBA00023136"/>
    </source>
</evidence>
<gene>
    <name evidence="10" type="ORF">GCM10011386_03350</name>
</gene>
<organism evidence="10 11">
    <name type="scientific">Parapedobacter defluvii</name>
    <dbReference type="NCBI Taxonomy" id="2045106"/>
    <lineage>
        <taxon>Bacteria</taxon>
        <taxon>Pseudomonadati</taxon>
        <taxon>Bacteroidota</taxon>
        <taxon>Sphingobacteriia</taxon>
        <taxon>Sphingobacteriales</taxon>
        <taxon>Sphingobacteriaceae</taxon>
        <taxon>Parapedobacter</taxon>
    </lineage>
</organism>
<dbReference type="InterPro" id="IPR039426">
    <property type="entry name" value="TonB-dep_rcpt-like"/>
</dbReference>
<keyword evidence="3 7" id="KW-1134">Transmembrane beta strand</keyword>
<comment type="subcellular location">
    <subcellularLocation>
        <location evidence="1 7">Cell outer membrane</location>
        <topology evidence="1 7">Multi-pass membrane protein</topology>
    </subcellularLocation>
</comment>
<feature type="signal peptide" evidence="8">
    <location>
        <begin position="1"/>
        <end position="20"/>
    </location>
</feature>
<comment type="similarity">
    <text evidence="7">Belongs to the TonB-dependent receptor family.</text>
</comment>
<evidence type="ECO:0000256" key="4">
    <source>
        <dbReference type="ARBA" id="ARBA00022692"/>
    </source>
</evidence>
<dbReference type="Gene3D" id="2.170.130.10">
    <property type="entry name" value="TonB-dependent receptor, plug domain"/>
    <property type="match status" value="1"/>
</dbReference>
<evidence type="ECO:0000313" key="11">
    <source>
        <dbReference type="Proteomes" id="UP000597338"/>
    </source>
</evidence>
<evidence type="ECO:0000256" key="8">
    <source>
        <dbReference type="SAM" id="SignalP"/>
    </source>
</evidence>
<dbReference type="InterPro" id="IPR037066">
    <property type="entry name" value="Plug_dom_sf"/>
</dbReference>
<dbReference type="SUPFAM" id="SSF56935">
    <property type="entry name" value="Porins"/>
    <property type="match status" value="1"/>
</dbReference>
<dbReference type="EMBL" id="BMIK01000001">
    <property type="protein sequence ID" value="GGC14901.1"/>
    <property type="molecule type" value="Genomic_DNA"/>
</dbReference>
<name>A0ABQ1L236_9SPHI</name>
<accession>A0ABQ1L236</accession>
<dbReference type="SUPFAM" id="SSF49464">
    <property type="entry name" value="Carboxypeptidase regulatory domain-like"/>
    <property type="match status" value="1"/>
</dbReference>
<keyword evidence="8" id="KW-0732">Signal</keyword>
<keyword evidence="11" id="KW-1185">Reference proteome</keyword>
<reference evidence="11" key="1">
    <citation type="journal article" date="2019" name="Int. J. Syst. Evol. Microbiol.">
        <title>The Global Catalogue of Microorganisms (GCM) 10K type strain sequencing project: providing services to taxonomists for standard genome sequencing and annotation.</title>
        <authorList>
            <consortium name="The Broad Institute Genomics Platform"/>
            <consortium name="The Broad Institute Genome Sequencing Center for Infectious Disease"/>
            <person name="Wu L."/>
            <person name="Ma J."/>
        </authorList>
    </citation>
    <scope>NUCLEOTIDE SEQUENCE [LARGE SCALE GENOMIC DNA]</scope>
    <source>
        <strain evidence="11">CGMCC 1.15342</strain>
    </source>
</reference>
<dbReference type="PROSITE" id="PS52016">
    <property type="entry name" value="TONB_DEPENDENT_REC_3"/>
    <property type="match status" value="1"/>
</dbReference>
<evidence type="ECO:0000256" key="3">
    <source>
        <dbReference type="ARBA" id="ARBA00022452"/>
    </source>
</evidence>
<dbReference type="NCBIfam" id="TIGR04057">
    <property type="entry name" value="SusC_RagA_signa"/>
    <property type="match status" value="1"/>
</dbReference>
<dbReference type="Pfam" id="PF07715">
    <property type="entry name" value="Plug"/>
    <property type="match status" value="1"/>
</dbReference>
<evidence type="ECO:0000313" key="10">
    <source>
        <dbReference type="EMBL" id="GGC14901.1"/>
    </source>
</evidence>
<evidence type="ECO:0000259" key="9">
    <source>
        <dbReference type="Pfam" id="PF07715"/>
    </source>
</evidence>
<sequence>MKKMHLFFFLATLIPLSVLSQQPSRTVSGTVIGPEGPLAGVSVSTKRAGRQVATDPSGHYSITVMESDTLVFSNVGYETLQLPTANLHTVDATLILSTASLDEVVVVGYGTQTRRNVTGSVIKVDMKQTENLPNTNVTQSLRGRVAGVQFIDNGRPGQNGSILIRGPRSLSGGNNPLIVLDGIFFNGSLAEINPNDIESMEILKDASAAAIYGSRAANGVILITSKRGTTEKPTIRLNAFAGIADRAYKVKLLTPERYIQRKIDYNKAVGLPYENISDLLHPSELANYESGHVVDHWNIVSQNSNIGSYDLSVSGNTKRTNYLLSSALVNEKGLYLNDNMKRVSVRSNLETAITDWLKVGVNSIYSWRDYSGLEPAQASNIGPYSTPFYPDGEPTLNLLPEDQTNQSNPVRRSILTTNEEIWNNIFANLYAVVDIPFIDGLSYRLNYSPNIRWRHNYNFMRQDKHIAANTTSADKFNQNDFDWVLENILTYTKQINQDHQFDITLMYGTNHTKWESTTATASELSTDVLGWNNLNLGAVLTNSSAAEKTDGVSSMARLNYQFKRRYLITLTARRDGSSVFAANNKYATFPSAALGWIVSDEPFMANAKGIDLLKLRVSYGAVGNQAISPYQSLGRSGMNRYVFGDGGSSLVGIYPSGMGNDNLKWETTYTFNTALDVELLRQRLGGSVEVYQTRTNDLLVWRALPQMTGVSGVWTNIGATGNRGVEVSINSVNLKSAQFEWSTQAVYSHNRNKIISLYGPNSEGKEEDDLGNRWFIGKPINVAYDYVFDGIYQEGDEIPTNSKPGWVRLKDLDGNGIIEPTGDRTIVGQTGQPKYRWGLTNTFRYKGFTLSAFVNAMHGWIASIDLDPGIHTHRNYNRIDAGWWTPENKSTSSPSVTYLNPLGHAYYRSRSFVRIQDVSFAYDFSGARFLDKLNLNTLRVYVSGKNLYTFTDWPGADPESGANQNGIPASRTFTLGINVAL</sequence>
<evidence type="ECO:0000256" key="6">
    <source>
        <dbReference type="ARBA" id="ARBA00023237"/>
    </source>
</evidence>
<keyword evidence="6 7" id="KW-0998">Cell outer membrane</keyword>
<evidence type="ECO:0000256" key="1">
    <source>
        <dbReference type="ARBA" id="ARBA00004571"/>
    </source>
</evidence>